<evidence type="ECO:0000256" key="1">
    <source>
        <dbReference type="SAM" id="MobiDB-lite"/>
    </source>
</evidence>
<dbReference type="AlphaFoldDB" id="A0A0L0VSK1"/>
<feature type="signal peptide" evidence="2">
    <location>
        <begin position="1"/>
        <end position="20"/>
    </location>
</feature>
<keyword evidence="4" id="KW-1185">Reference proteome</keyword>
<name>A0A0L0VSK1_9BASI</name>
<dbReference type="OrthoDB" id="2497963at2759"/>
<evidence type="ECO:0000313" key="4">
    <source>
        <dbReference type="Proteomes" id="UP000054564"/>
    </source>
</evidence>
<reference evidence="4" key="1">
    <citation type="submission" date="2014-03" db="EMBL/GenBank/DDBJ databases">
        <title>The Genome Sequence of Puccinia striiformis f. sp. tritici PST-78.</title>
        <authorList>
            <consortium name="The Broad Institute Genome Sequencing Platform"/>
            <person name="Cuomo C."/>
            <person name="Hulbert S."/>
            <person name="Chen X."/>
            <person name="Walker B."/>
            <person name="Young S.K."/>
            <person name="Zeng Q."/>
            <person name="Gargeya S."/>
            <person name="Fitzgerald M."/>
            <person name="Haas B."/>
            <person name="Abouelleil A."/>
            <person name="Alvarado L."/>
            <person name="Arachchi H.M."/>
            <person name="Berlin A.M."/>
            <person name="Chapman S.B."/>
            <person name="Goldberg J."/>
            <person name="Griggs A."/>
            <person name="Gujja S."/>
            <person name="Hansen M."/>
            <person name="Howarth C."/>
            <person name="Imamovic A."/>
            <person name="Larimer J."/>
            <person name="McCowan C."/>
            <person name="Montmayeur A."/>
            <person name="Murphy C."/>
            <person name="Neiman D."/>
            <person name="Pearson M."/>
            <person name="Priest M."/>
            <person name="Roberts A."/>
            <person name="Saif S."/>
            <person name="Shea T."/>
            <person name="Sisk P."/>
            <person name="Sykes S."/>
            <person name="Wortman J."/>
            <person name="Nusbaum C."/>
            <person name="Birren B."/>
        </authorList>
    </citation>
    <scope>NUCLEOTIDE SEQUENCE [LARGE SCALE GENOMIC DNA]</scope>
    <source>
        <strain evidence="4">race PST-78</strain>
    </source>
</reference>
<sequence>MKATFSLPLLLRLQISTSLSFNLASSPTQARVEAVDVQPILSVDRQEDEIHQYLSDPLSFPETTLPLKNPNPTFHLPSTPHELPSQSPTDDFYSKGDHTTNDLLPSNRFFPSSSSGLIPSTEVHRSHSDLTTGDANCRSDITYTGDLTSSRRPTSDSDLICYRKDLACKRKGQELIRQNEPCVPLVRKRVKVTQGQNDQKSRDRAIELLLSISDFNPNELQDIDKGTAKPPGSLAQSDNPYDRRQGSRKFVAGAPEDVANEFPQDEKTRSDQDSLHDNLLEGLANSVDTRNPISAKNTRPGGTRRPDIGETLLALSDATIEIEKYDLFVQIMNLRKNQISEWASRQQNGGNACRTRDRILKFVKSITKMSTLLIVSHAKLLHGHQDEMITTEEVEEVLRFMNDFWEKMDRKESLVTSHPHLWLPRISTMLDPSDLSFQKKNHTGKSMWYPISREITRYWTEQNKDLNKSWYDTHGESDIFNVKQTVAIITSRKY</sequence>
<gene>
    <name evidence="3" type="ORF">PSTG_04477</name>
</gene>
<feature type="compositionally biased region" description="Polar residues" evidence="1">
    <location>
        <begin position="129"/>
        <end position="152"/>
    </location>
</feature>
<comment type="caution">
    <text evidence="3">The sequence shown here is derived from an EMBL/GenBank/DDBJ whole genome shotgun (WGS) entry which is preliminary data.</text>
</comment>
<accession>A0A0L0VSK1</accession>
<feature type="chain" id="PRO_5005549860" evidence="2">
    <location>
        <begin position="21"/>
        <end position="494"/>
    </location>
</feature>
<feature type="compositionally biased region" description="Basic and acidic residues" evidence="1">
    <location>
        <begin position="264"/>
        <end position="273"/>
    </location>
</feature>
<evidence type="ECO:0000256" key="2">
    <source>
        <dbReference type="SAM" id="SignalP"/>
    </source>
</evidence>
<dbReference type="Proteomes" id="UP000054564">
    <property type="component" value="Unassembled WGS sequence"/>
</dbReference>
<dbReference type="EMBL" id="AJIL01000024">
    <property type="protein sequence ID" value="KNF02268.1"/>
    <property type="molecule type" value="Genomic_DNA"/>
</dbReference>
<protein>
    <submittedName>
        <fullName evidence="3">Uncharacterized protein</fullName>
    </submittedName>
</protein>
<keyword evidence="2" id="KW-0732">Signal</keyword>
<organism evidence="3 4">
    <name type="scientific">Puccinia striiformis f. sp. tritici PST-78</name>
    <dbReference type="NCBI Taxonomy" id="1165861"/>
    <lineage>
        <taxon>Eukaryota</taxon>
        <taxon>Fungi</taxon>
        <taxon>Dikarya</taxon>
        <taxon>Basidiomycota</taxon>
        <taxon>Pucciniomycotina</taxon>
        <taxon>Pucciniomycetes</taxon>
        <taxon>Pucciniales</taxon>
        <taxon>Pucciniaceae</taxon>
        <taxon>Puccinia</taxon>
    </lineage>
</organism>
<feature type="region of interest" description="Disordered" evidence="1">
    <location>
        <begin position="219"/>
        <end position="273"/>
    </location>
</feature>
<proteinExistence type="predicted"/>
<evidence type="ECO:0000313" key="3">
    <source>
        <dbReference type="EMBL" id="KNF02268.1"/>
    </source>
</evidence>
<feature type="region of interest" description="Disordered" evidence="1">
    <location>
        <begin position="114"/>
        <end position="154"/>
    </location>
</feature>